<sequence>MNGSNVPLHVNVFDDCGLLLANHAEARLPPSESETPPKHYDHRDPQFSNSLGAGVAPKSNASNQSISQVETTKLPPLLHTAARSRNSRIVETLLRRGVAAVNERDEDGRTALHIAAGLGDETTMSLLLSHGAHPCLRDLRGQNALYIAVSEGHQNVVELLLGSGE</sequence>
<dbReference type="PANTHER" id="PTHR24171">
    <property type="entry name" value="ANKYRIN REPEAT DOMAIN-CONTAINING PROTEIN 39-RELATED"/>
    <property type="match status" value="1"/>
</dbReference>
<feature type="compositionally biased region" description="Polar residues" evidence="4">
    <location>
        <begin position="59"/>
        <end position="71"/>
    </location>
</feature>
<dbReference type="Gene3D" id="1.25.40.20">
    <property type="entry name" value="Ankyrin repeat-containing domain"/>
    <property type="match status" value="1"/>
</dbReference>
<dbReference type="OrthoDB" id="3945980at2759"/>
<dbReference type="SMART" id="SM00248">
    <property type="entry name" value="ANK"/>
    <property type="match status" value="3"/>
</dbReference>
<organism evidence="5 6">
    <name type="scientific">Viridothelium virens</name>
    <name type="common">Speckled blister lichen</name>
    <name type="synonym">Trypethelium virens</name>
    <dbReference type="NCBI Taxonomy" id="1048519"/>
    <lineage>
        <taxon>Eukaryota</taxon>
        <taxon>Fungi</taxon>
        <taxon>Dikarya</taxon>
        <taxon>Ascomycota</taxon>
        <taxon>Pezizomycotina</taxon>
        <taxon>Dothideomycetes</taxon>
        <taxon>Dothideomycetes incertae sedis</taxon>
        <taxon>Trypetheliales</taxon>
        <taxon>Trypetheliaceae</taxon>
        <taxon>Viridothelium</taxon>
    </lineage>
</organism>
<keyword evidence="2 3" id="KW-0040">ANK repeat</keyword>
<protein>
    <submittedName>
        <fullName evidence="5">Ankyrin</fullName>
    </submittedName>
</protein>
<dbReference type="PROSITE" id="PS50297">
    <property type="entry name" value="ANK_REP_REGION"/>
    <property type="match status" value="2"/>
</dbReference>
<dbReference type="InterPro" id="IPR036770">
    <property type="entry name" value="Ankyrin_rpt-contain_sf"/>
</dbReference>
<feature type="compositionally biased region" description="Basic and acidic residues" evidence="4">
    <location>
        <begin position="35"/>
        <end position="45"/>
    </location>
</feature>
<feature type="repeat" description="ANK" evidence="3">
    <location>
        <begin position="140"/>
        <end position="165"/>
    </location>
</feature>
<name>A0A6A6GYZ6_VIRVR</name>
<evidence type="ECO:0000256" key="4">
    <source>
        <dbReference type="SAM" id="MobiDB-lite"/>
    </source>
</evidence>
<keyword evidence="6" id="KW-1185">Reference proteome</keyword>
<reference evidence="5" key="1">
    <citation type="journal article" date="2020" name="Stud. Mycol.">
        <title>101 Dothideomycetes genomes: a test case for predicting lifestyles and emergence of pathogens.</title>
        <authorList>
            <person name="Haridas S."/>
            <person name="Albert R."/>
            <person name="Binder M."/>
            <person name="Bloem J."/>
            <person name="Labutti K."/>
            <person name="Salamov A."/>
            <person name="Andreopoulos B."/>
            <person name="Baker S."/>
            <person name="Barry K."/>
            <person name="Bills G."/>
            <person name="Bluhm B."/>
            <person name="Cannon C."/>
            <person name="Castanera R."/>
            <person name="Culley D."/>
            <person name="Daum C."/>
            <person name="Ezra D."/>
            <person name="Gonzalez J."/>
            <person name="Henrissat B."/>
            <person name="Kuo A."/>
            <person name="Liang C."/>
            <person name="Lipzen A."/>
            <person name="Lutzoni F."/>
            <person name="Magnuson J."/>
            <person name="Mondo S."/>
            <person name="Nolan M."/>
            <person name="Ohm R."/>
            <person name="Pangilinan J."/>
            <person name="Park H.-J."/>
            <person name="Ramirez L."/>
            <person name="Alfaro M."/>
            <person name="Sun H."/>
            <person name="Tritt A."/>
            <person name="Yoshinaga Y."/>
            <person name="Zwiers L.-H."/>
            <person name="Turgeon B."/>
            <person name="Goodwin S."/>
            <person name="Spatafora J."/>
            <person name="Crous P."/>
            <person name="Grigoriev I."/>
        </authorList>
    </citation>
    <scope>NUCLEOTIDE SEQUENCE</scope>
    <source>
        <strain evidence="5">Tuck. ex Michener</strain>
    </source>
</reference>
<evidence type="ECO:0000256" key="3">
    <source>
        <dbReference type="PROSITE-ProRule" id="PRU00023"/>
    </source>
</evidence>
<dbReference type="EMBL" id="ML991832">
    <property type="protein sequence ID" value="KAF2231046.1"/>
    <property type="molecule type" value="Genomic_DNA"/>
</dbReference>
<gene>
    <name evidence="5" type="ORF">EV356DRAFT_314627</name>
</gene>
<feature type="region of interest" description="Disordered" evidence="4">
    <location>
        <begin position="28"/>
        <end position="71"/>
    </location>
</feature>
<feature type="repeat" description="ANK" evidence="3">
    <location>
        <begin position="107"/>
        <end position="139"/>
    </location>
</feature>
<keyword evidence="1" id="KW-0677">Repeat</keyword>
<dbReference type="Pfam" id="PF12796">
    <property type="entry name" value="Ank_2"/>
    <property type="match status" value="1"/>
</dbReference>
<evidence type="ECO:0000256" key="1">
    <source>
        <dbReference type="ARBA" id="ARBA00022737"/>
    </source>
</evidence>
<dbReference type="AlphaFoldDB" id="A0A6A6GYZ6"/>
<dbReference type="PROSITE" id="PS50088">
    <property type="entry name" value="ANK_REPEAT"/>
    <property type="match status" value="2"/>
</dbReference>
<accession>A0A6A6GYZ6</accession>
<dbReference type="SUPFAM" id="SSF48403">
    <property type="entry name" value="Ankyrin repeat"/>
    <property type="match status" value="1"/>
</dbReference>
<evidence type="ECO:0000256" key="2">
    <source>
        <dbReference type="ARBA" id="ARBA00023043"/>
    </source>
</evidence>
<evidence type="ECO:0000313" key="5">
    <source>
        <dbReference type="EMBL" id="KAF2231046.1"/>
    </source>
</evidence>
<proteinExistence type="predicted"/>
<evidence type="ECO:0000313" key="6">
    <source>
        <dbReference type="Proteomes" id="UP000800092"/>
    </source>
</evidence>
<dbReference type="InterPro" id="IPR002110">
    <property type="entry name" value="Ankyrin_rpt"/>
</dbReference>
<dbReference type="Proteomes" id="UP000800092">
    <property type="component" value="Unassembled WGS sequence"/>
</dbReference>